<evidence type="ECO:0000256" key="15">
    <source>
        <dbReference type="HAMAP-Rule" id="MF_00283"/>
    </source>
</evidence>
<dbReference type="GO" id="GO:0000287">
    <property type="term" value="F:magnesium ion binding"/>
    <property type="evidence" value="ECO:0007669"/>
    <property type="project" value="UniProtKB-UniRule"/>
</dbReference>
<evidence type="ECO:0000256" key="12">
    <source>
        <dbReference type="ARBA" id="ARBA00022917"/>
    </source>
</evidence>
<dbReference type="InterPro" id="IPR005146">
    <property type="entry name" value="B3/B4_tRNA-bd"/>
</dbReference>
<dbReference type="InterPro" id="IPR033714">
    <property type="entry name" value="tRNA_bind_bactPheRS"/>
</dbReference>
<dbReference type="CDD" id="cd00769">
    <property type="entry name" value="PheRS_beta_core"/>
    <property type="match status" value="1"/>
</dbReference>
<dbReference type="SMART" id="SM00896">
    <property type="entry name" value="FDX-ACB"/>
    <property type="match status" value="1"/>
</dbReference>
<dbReference type="SUPFAM" id="SSF56037">
    <property type="entry name" value="PheT/TilS domain"/>
    <property type="match status" value="1"/>
</dbReference>
<comment type="subunit">
    <text evidence="3 15">Tetramer of two alpha and two beta subunits.</text>
</comment>
<evidence type="ECO:0000256" key="9">
    <source>
        <dbReference type="ARBA" id="ARBA00022840"/>
    </source>
</evidence>
<dbReference type="GO" id="GO:0006432">
    <property type="term" value="P:phenylalanyl-tRNA aminoacylation"/>
    <property type="evidence" value="ECO:0007669"/>
    <property type="project" value="UniProtKB-UniRule"/>
</dbReference>
<dbReference type="InterPro" id="IPR002547">
    <property type="entry name" value="tRNA-bd_dom"/>
</dbReference>
<keyword evidence="13 15" id="KW-0030">Aminoacyl-tRNA synthetase</keyword>
<evidence type="ECO:0000256" key="2">
    <source>
        <dbReference type="ARBA" id="ARBA00008653"/>
    </source>
</evidence>
<keyword evidence="11 16" id="KW-0694">RNA-binding</keyword>
<evidence type="ECO:0000256" key="16">
    <source>
        <dbReference type="PROSITE-ProRule" id="PRU00209"/>
    </source>
</evidence>
<proteinExistence type="inferred from homology"/>
<comment type="caution">
    <text evidence="20">The sequence shown here is derived from an EMBL/GenBank/DDBJ whole genome shotgun (WGS) entry which is preliminary data.</text>
</comment>
<evidence type="ECO:0000259" key="19">
    <source>
        <dbReference type="PROSITE" id="PS51483"/>
    </source>
</evidence>
<dbReference type="PROSITE" id="PS51447">
    <property type="entry name" value="FDX_ACB"/>
    <property type="match status" value="1"/>
</dbReference>
<keyword evidence="6 15" id="KW-0436">Ligase</keyword>
<dbReference type="GO" id="GO:0000049">
    <property type="term" value="F:tRNA binding"/>
    <property type="evidence" value="ECO:0007669"/>
    <property type="project" value="UniProtKB-UniRule"/>
</dbReference>
<dbReference type="InterPro" id="IPR045060">
    <property type="entry name" value="Phe-tRNA-ligase_IIc_bsu"/>
</dbReference>
<dbReference type="Gene3D" id="3.50.40.10">
    <property type="entry name" value="Phenylalanyl-trna Synthetase, Chain B, domain 3"/>
    <property type="match status" value="1"/>
</dbReference>
<dbReference type="InterPro" id="IPR041616">
    <property type="entry name" value="PheRS_beta_core"/>
</dbReference>
<keyword evidence="8 15" id="KW-0547">Nucleotide-binding</keyword>
<name>A0A8J6T6E8_9BACT</name>
<dbReference type="CDD" id="cd02796">
    <property type="entry name" value="tRNA_bind_bactPheRS"/>
    <property type="match status" value="1"/>
</dbReference>
<evidence type="ECO:0000256" key="14">
    <source>
        <dbReference type="ARBA" id="ARBA00049255"/>
    </source>
</evidence>
<keyword evidence="9 15" id="KW-0067">ATP-binding</keyword>
<dbReference type="Pfam" id="PF03147">
    <property type="entry name" value="FDX-ACB"/>
    <property type="match status" value="1"/>
</dbReference>
<organism evidence="20 21">
    <name type="scientific">Candidatus Desulfaltia bathyphila</name>
    <dbReference type="NCBI Taxonomy" id="2841697"/>
    <lineage>
        <taxon>Bacteria</taxon>
        <taxon>Pseudomonadati</taxon>
        <taxon>Thermodesulfobacteriota</taxon>
        <taxon>Desulfobacteria</taxon>
        <taxon>Desulfobacterales</taxon>
        <taxon>Desulfobacterales incertae sedis</taxon>
        <taxon>Candidatus Desulfaltia</taxon>
    </lineage>
</organism>
<comment type="catalytic activity">
    <reaction evidence="14 15">
        <text>tRNA(Phe) + L-phenylalanine + ATP = L-phenylalanyl-tRNA(Phe) + AMP + diphosphate + H(+)</text>
        <dbReference type="Rhea" id="RHEA:19413"/>
        <dbReference type="Rhea" id="RHEA-COMP:9668"/>
        <dbReference type="Rhea" id="RHEA-COMP:9699"/>
        <dbReference type="ChEBI" id="CHEBI:15378"/>
        <dbReference type="ChEBI" id="CHEBI:30616"/>
        <dbReference type="ChEBI" id="CHEBI:33019"/>
        <dbReference type="ChEBI" id="CHEBI:58095"/>
        <dbReference type="ChEBI" id="CHEBI:78442"/>
        <dbReference type="ChEBI" id="CHEBI:78531"/>
        <dbReference type="ChEBI" id="CHEBI:456215"/>
        <dbReference type="EC" id="6.1.1.20"/>
    </reaction>
</comment>
<dbReference type="Pfam" id="PF01588">
    <property type="entry name" value="tRNA_bind"/>
    <property type="match status" value="1"/>
</dbReference>
<dbReference type="InterPro" id="IPR005147">
    <property type="entry name" value="tRNA_synthase_B5-dom"/>
</dbReference>
<evidence type="ECO:0000256" key="13">
    <source>
        <dbReference type="ARBA" id="ARBA00023146"/>
    </source>
</evidence>
<dbReference type="EMBL" id="JACNLL010000010">
    <property type="protein sequence ID" value="MBC8198584.1"/>
    <property type="molecule type" value="Genomic_DNA"/>
</dbReference>
<dbReference type="SUPFAM" id="SSF46955">
    <property type="entry name" value="Putative DNA-binding domain"/>
    <property type="match status" value="1"/>
</dbReference>
<feature type="binding site" evidence="15">
    <location>
        <position position="468"/>
    </location>
    <ligand>
        <name>Mg(2+)</name>
        <dbReference type="ChEBI" id="CHEBI:18420"/>
        <note>shared with alpha subunit</note>
    </ligand>
</feature>
<dbReference type="Pfam" id="PF03484">
    <property type="entry name" value="B5"/>
    <property type="match status" value="1"/>
</dbReference>
<evidence type="ECO:0000256" key="3">
    <source>
        <dbReference type="ARBA" id="ARBA00011209"/>
    </source>
</evidence>
<evidence type="ECO:0000313" key="20">
    <source>
        <dbReference type="EMBL" id="MBC8198584.1"/>
    </source>
</evidence>
<comment type="similarity">
    <text evidence="2 15">Belongs to the phenylalanyl-tRNA synthetase beta subunit family. Type 1 subfamily.</text>
</comment>
<dbReference type="EC" id="6.1.1.20" evidence="15"/>
<comment type="subcellular location">
    <subcellularLocation>
        <location evidence="1 15">Cytoplasm</location>
    </subcellularLocation>
</comment>
<dbReference type="AlphaFoldDB" id="A0A8J6T6E8"/>
<feature type="binding site" evidence="15">
    <location>
        <position position="464"/>
    </location>
    <ligand>
        <name>Mg(2+)</name>
        <dbReference type="ChEBI" id="CHEBI:18420"/>
        <note>shared with alpha subunit</note>
    </ligand>
</feature>
<dbReference type="SMART" id="SM00873">
    <property type="entry name" value="B3_4"/>
    <property type="match status" value="1"/>
</dbReference>
<dbReference type="PROSITE" id="PS51483">
    <property type="entry name" value="B5"/>
    <property type="match status" value="1"/>
</dbReference>
<dbReference type="InterPro" id="IPR012340">
    <property type="entry name" value="NA-bd_OB-fold"/>
</dbReference>
<evidence type="ECO:0000259" key="17">
    <source>
        <dbReference type="PROSITE" id="PS50886"/>
    </source>
</evidence>
<keyword evidence="5 16" id="KW-0820">tRNA-binding</keyword>
<dbReference type="SUPFAM" id="SSF55681">
    <property type="entry name" value="Class II aaRS and biotin synthetases"/>
    <property type="match status" value="1"/>
</dbReference>
<dbReference type="NCBIfam" id="TIGR00472">
    <property type="entry name" value="pheT_bact"/>
    <property type="match status" value="1"/>
</dbReference>
<dbReference type="PANTHER" id="PTHR10947">
    <property type="entry name" value="PHENYLALANYL-TRNA SYNTHETASE BETA CHAIN AND LEUCINE-RICH REPEAT-CONTAINING PROTEIN 47"/>
    <property type="match status" value="1"/>
</dbReference>
<dbReference type="SMART" id="SM00874">
    <property type="entry name" value="B5"/>
    <property type="match status" value="1"/>
</dbReference>
<dbReference type="Pfam" id="PF17759">
    <property type="entry name" value="tRNA_synthFbeta"/>
    <property type="match status" value="1"/>
</dbReference>
<evidence type="ECO:0000256" key="4">
    <source>
        <dbReference type="ARBA" id="ARBA00022490"/>
    </source>
</evidence>
<evidence type="ECO:0000313" key="21">
    <source>
        <dbReference type="Proteomes" id="UP000603545"/>
    </source>
</evidence>
<dbReference type="InterPro" id="IPR009061">
    <property type="entry name" value="DNA-bd_dom_put_sf"/>
</dbReference>
<dbReference type="InterPro" id="IPR045864">
    <property type="entry name" value="aa-tRNA-synth_II/BPL/LPL"/>
</dbReference>
<reference evidence="20 21" key="1">
    <citation type="submission" date="2020-08" db="EMBL/GenBank/DDBJ databases">
        <title>Bridging the membrane lipid divide: bacteria of the FCB group superphylum have the potential to synthesize archaeal ether lipids.</title>
        <authorList>
            <person name="Villanueva L."/>
            <person name="Von Meijenfeldt F.A.B."/>
            <person name="Westbye A.B."/>
            <person name="Yadav S."/>
            <person name="Hopmans E.C."/>
            <person name="Dutilh B.E."/>
            <person name="Sinninghe Damste J.S."/>
        </authorList>
    </citation>
    <scope>NUCLEOTIDE SEQUENCE [LARGE SCALE GENOMIC DNA]</scope>
    <source>
        <strain evidence="20">NIOZ-UU82</strain>
    </source>
</reference>
<feature type="domain" description="FDX-ACB" evidence="18">
    <location>
        <begin position="714"/>
        <end position="807"/>
    </location>
</feature>
<dbReference type="NCBIfam" id="NF045760">
    <property type="entry name" value="YtpR"/>
    <property type="match status" value="1"/>
</dbReference>
<dbReference type="GO" id="GO:0009328">
    <property type="term" value="C:phenylalanine-tRNA ligase complex"/>
    <property type="evidence" value="ECO:0007669"/>
    <property type="project" value="TreeGrafter"/>
</dbReference>
<evidence type="ECO:0000256" key="7">
    <source>
        <dbReference type="ARBA" id="ARBA00022723"/>
    </source>
</evidence>
<feature type="binding site" evidence="15">
    <location>
        <position position="458"/>
    </location>
    <ligand>
        <name>Mg(2+)</name>
        <dbReference type="ChEBI" id="CHEBI:18420"/>
        <note>shared with alpha subunit</note>
    </ligand>
</feature>
<evidence type="ECO:0000256" key="11">
    <source>
        <dbReference type="ARBA" id="ARBA00022884"/>
    </source>
</evidence>
<evidence type="ECO:0000256" key="1">
    <source>
        <dbReference type="ARBA" id="ARBA00004496"/>
    </source>
</evidence>
<dbReference type="InterPro" id="IPR036690">
    <property type="entry name" value="Fdx_antiC-bd_sf"/>
</dbReference>
<dbReference type="GO" id="GO:0004826">
    <property type="term" value="F:phenylalanine-tRNA ligase activity"/>
    <property type="evidence" value="ECO:0007669"/>
    <property type="project" value="UniProtKB-UniRule"/>
</dbReference>
<dbReference type="InterPro" id="IPR020825">
    <property type="entry name" value="Phe-tRNA_synthase-like_B3/B4"/>
</dbReference>
<evidence type="ECO:0000259" key="18">
    <source>
        <dbReference type="PROSITE" id="PS51447"/>
    </source>
</evidence>
<feature type="binding site" evidence="15">
    <location>
        <position position="467"/>
    </location>
    <ligand>
        <name>Mg(2+)</name>
        <dbReference type="ChEBI" id="CHEBI:18420"/>
        <note>shared with alpha subunit</note>
    </ligand>
</feature>
<gene>
    <name evidence="15" type="primary">pheT</name>
    <name evidence="20" type="ORF">H8E80_00850</name>
</gene>
<feature type="domain" description="B5" evidence="19">
    <location>
        <begin position="404"/>
        <end position="480"/>
    </location>
</feature>
<evidence type="ECO:0000256" key="6">
    <source>
        <dbReference type="ARBA" id="ARBA00022598"/>
    </source>
</evidence>
<dbReference type="PROSITE" id="PS50886">
    <property type="entry name" value="TRBD"/>
    <property type="match status" value="1"/>
</dbReference>
<comment type="cofactor">
    <cofactor evidence="15">
        <name>Mg(2+)</name>
        <dbReference type="ChEBI" id="CHEBI:18420"/>
    </cofactor>
    <text evidence="15">Binds 2 magnesium ions per tetramer.</text>
</comment>
<dbReference type="Gene3D" id="3.30.56.10">
    <property type="match status" value="2"/>
</dbReference>
<dbReference type="Gene3D" id="3.30.930.10">
    <property type="entry name" value="Bira Bifunctional Protein, Domain 2"/>
    <property type="match status" value="1"/>
</dbReference>
<dbReference type="GO" id="GO:0005524">
    <property type="term" value="F:ATP binding"/>
    <property type="evidence" value="ECO:0007669"/>
    <property type="project" value="UniProtKB-UniRule"/>
</dbReference>
<protein>
    <recommendedName>
        <fullName evidence="15">Phenylalanine--tRNA ligase beta subunit</fullName>
        <ecNumber evidence="15">6.1.1.20</ecNumber>
    </recommendedName>
    <alternativeName>
        <fullName evidence="15">Phenylalanyl-tRNA synthetase beta subunit</fullName>
        <shortName evidence="15">PheRS</shortName>
    </alternativeName>
</protein>
<dbReference type="Proteomes" id="UP000603545">
    <property type="component" value="Unassembled WGS sequence"/>
</dbReference>
<keyword evidence="12 15" id="KW-0648">Protein biosynthesis</keyword>
<dbReference type="Pfam" id="PF03483">
    <property type="entry name" value="B3_4"/>
    <property type="match status" value="1"/>
</dbReference>
<dbReference type="Gene3D" id="2.40.50.140">
    <property type="entry name" value="Nucleic acid-binding proteins"/>
    <property type="match status" value="1"/>
</dbReference>
<dbReference type="FunFam" id="2.40.50.140:FF:000045">
    <property type="entry name" value="Phenylalanine--tRNA ligase beta subunit"/>
    <property type="match status" value="1"/>
</dbReference>
<dbReference type="SUPFAM" id="SSF50249">
    <property type="entry name" value="Nucleic acid-binding proteins"/>
    <property type="match status" value="1"/>
</dbReference>
<evidence type="ECO:0000256" key="5">
    <source>
        <dbReference type="ARBA" id="ARBA00022555"/>
    </source>
</evidence>
<sequence length="808" mass="90320">MKVSVSWLKDYISIDKNIDDLADALTMAGLEVESVSDRYSYLNSVVIGRIVEIKTHPDADKLKLCHVDIGNRVIPVVCGAPNAKNGILAPCALPGTVFPNGTILKKRSIIGEVSEGMLCSAVELGLGANSDGIMELKKNFAVGDKLHQALNLSDPVLEIDLTPNRPDCLSVIGTAREIAAFQKTKLTYPVISLPESPDSTGGVSDFSSVTIIDPDLCPRYSARLVFDIKIEPSPFWLQDRLISVGLKPINNIVDITNFVMMETGQPLHAFDFDRLAENRIVVRAAEEGEKFTTLDQKERLLTTRMLLICDGEKPVALAGVMGGLNSEIEQSTTRILLESAYFDPVCIRRTSKKTGLATDASHRFERGTDPNGTITALNRAVQLIAEICGGKIIHGIIDEYPKPVPERVITFSVDSTNRRLGTKLSQNDIKQYLCSIEFKVEKIDDDNLRVIPPSFRVDISTFEDLTEEIARLYGYNNIETTFPLIPAEAAEPSKKIDSRYHIKRLLVGFGFTETITYSFINKLSCDRLELKSDDPKRRLMNVLNPIAEDQSVLRTSLIPGLLETMHYNITMQNKDLKLFEIGNVFFNTGKEDSRPDEVEMLAGLWTGKRMEDSWLFREEHCDFYDIKGAVEELLRNLCITNIKFTRMLPENCCYTKPGYTAQLFVGNKSIGILGEVLPQVLKNYDLKQRAYIFELNADNIIELIPDIKSAKPLPKFPSISRDVTLIVDKDIEAFNIIKSVEVLNENLVESLHLFDVYEGSPIPAGKKSISLRITYRSAFETLEDETINSLHKDITGRLIKEFDAILPA</sequence>
<evidence type="ECO:0000256" key="10">
    <source>
        <dbReference type="ARBA" id="ARBA00022842"/>
    </source>
</evidence>
<accession>A0A8J6T6E8</accession>
<evidence type="ECO:0000256" key="8">
    <source>
        <dbReference type="ARBA" id="ARBA00022741"/>
    </source>
</evidence>
<dbReference type="Gene3D" id="3.30.70.380">
    <property type="entry name" value="Ferrodoxin-fold anticodon-binding domain"/>
    <property type="match status" value="1"/>
</dbReference>
<keyword evidence="4 15" id="KW-0963">Cytoplasm</keyword>
<dbReference type="InterPro" id="IPR005121">
    <property type="entry name" value="Fdx_antiC-bd"/>
</dbReference>
<keyword evidence="7 15" id="KW-0479">Metal-binding</keyword>
<dbReference type="SUPFAM" id="SSF54991">
    <property type="entry name" value="Anticodon-binding domain of PheRS"/>
    <property type="match status" value="1"/>
</dbReference>
<dbReference type="InterPro" id="IPR004532">
    <property type="entry name" value="Phe-tRNA-ligase_IIc_bsu_bact"/>
</dbReference>
<dbReference type="PANTHER" id="PTHR10947:SF0">
    <property type="entry name" value="PHENYLALANINE--TRNA LIGASE BETA SUBUNIT"/>
    <property type="match status" value="1"/>
</dbReference>
<feature type="domain" description="TRNA-binding" evidence="17">
    <location>
        <begin position="39"/>
        <end position="147"/>
    </location>
</feature>
<dbReference type="HAMAP" id="MF_00283">
    <property type="entry name" value="Phe_tRNA_synth_beta1"/>
    <property type="match status" value="1"/>
</dbReference>
<keyword evidence="10 15" id="KW-0460">Magnesium</keyword>
<dbReference type="FunFam" id="3.50.40.10:FF:000001">
    <property type="entry name" value="Phenylalanine--tRNA ligase beta subunit"/>
    <property type="match status" value="1"/>
</dbReference>